<dbReference type="OrthoDB" id="549788at2759"/>
<dbReference type="AlphaFoldDB" id="A0A166KVX6"/>
<evidence type="ECO:0000313" key="1">
    <source>
        <dbReference type="EMBL" id="KZP22308.1"/>
    </source>
</evidence>
<dbReference type="STRING" id="436010.A0A166KVX6"/>
<proteinExistence type="predicted"/>
<gene>
    <name evidence="1" type="ORF">FIBSPDRAFT_485268</name>
</gene>
<dbReference type="Proteomes" id="UP000076532">
    <property type="component" value="Unassembled WGS sequence"/>
</dbReference>
<evidence type="ECO:0000313" key="2">
    <source>
        <dbReference type="Proteomes" id="UP000076532"/>
    </source>
</evidence>
<accession>A0A166KVX6</accession>
<name>A0A166KVX6_9AGAM</name>
<organism evidence="1 2">
    <name type="scientific">Athelia psychrophila</name>
    <dbReference type="NCBI Taxonomy" id="1759441"/>
    <lineage>
        <taxon>Eukaryota</taxon>
        <taxon>Fungi</taxon>
        <taxon>Dikarya</taxon>
        <taxon>Basidiomycota</taxon>
        <taxon>Agaricomycotina</taxon>
        <taxon>Agaricomycetes</taxon>
        <taxon>Agaricomycetidae</taxon>
        <taxon>Atheliales</taxon>
        <taxon>Atheliaceae</taxon>
        <taxon>Athelia</taxon>
    </lineage>
</organism>
<keyword evidence="2" id="KW-1185">Reference proteome</keyword>
<evidence type="ECO:0008006" key="3">
    <source>
        <dbReference type="Google" id="ProtNLM"/>
    </source>
</evidence>
<dbReference type="EMBL" id="KV417540">
    <property type="protein sequence ID" value="KZP22308.1"/>
    <property type="molecule type" value="Genomic_DNA"/>
</dbReference>
<protein>
    <recommendedName>
        <fullName evidence="3">MYND-type domain-containing protein</fullName>
    </recommendedName>
</protein>
<reference evidence="1 2" key="1">
    <citation type="journal article" date="2016" name="Mol. Biol. Evol.">
        <title>Comparative Genomics of Early-Diverging Mushroom-Forming Fungi Provides Insights into the Origins of Lignocellulose Decay Capabilities.</title>
        <authorList>
            <person name="Nagy L.G."/>
            <person name="Riley R."/>
            <person name="Tritt A."/>
            <person name="Adam C."/>
            <person name="Daum C."/>
            <person name="Floudas D."/>
            <person name="Sun H."/>
            <person name="Yadav J.S."/>
            <person name="Pangilinan J."/>
            <person name="Larsson K.H."/>
            <person name="Matsuura K."/>
            <person name="Barry K."/>
            <person name="Labutti K."/>
            <person name="Kuo R."/>
            <person name="Ohm R.A."/>
            <person name="Bhattacharya S.S."/>
            <person name="Shirouzu T."/>
            <person name="Yoshinaga Y."/>
            <person name="Martin F.M."/>
            <person name="Grigoriev I.V."/>
            <person name="Hibbett D.S."/>
        </authorList>
    </citation>
    <scope>NUCLEOTIDE SEQUENCE [LARGE SCALE GENOMIC DNA]</scope>
    <source>
        <strain evidence="1 2">CBS 109695</strain>
    </source>
</reference>
<sequence>MCMPALQCVDCQEAARRATTDPSKLIEDISNGKPDHQLLNSVAVLPSRRFKLSHSGLATTFIRYIVEGYQPTNIRPHKAFEQGPPLWSAPLKGLSNILATFPEMNPSKKDWVVIREIRAAYPQIMQAIWRDLHLLLPPGKAADTLRFETLIFLNNIMVTGGYKSEMHDETTLALVMHCWLNMSMDRERRRAAVRLVFDLLCGVSCDITSNVLDIVVRSVSLEAIIAKAKISLADTRLIDKALEEELKAIQVFCLVRRPWSSGLIGAGLHLDISYALQRQRNSAVDHTCDNAVIDMGGHVIKYLGGISDNSTACYTDLITKADFLSIVAHGLLQSFFEHFPSETLNQIHGIWFDVLQTLVANTKSCNCSTCTYVPSPAYLEACRIGLERVYVPTRDYLRTIDERLSSSHLQVWESLAFAAGVSETALRAKWISERKCCYPACSLPSTRKVKKCIGCEVVHYHGRECQKALVDFPVPKCLFPYADGLGFRDWKYHKGTCGHT</sequence>